<protein>
    <submittedName>
        <fullName evidence="1">DUF433 domain-containing protein</fullName>
    </submittedName>
</protein>
<proteinExistence type="predicted"/>
<dbReference type="Pfam" id="PF04255">
    <property type="entry name" value="DUF433"/>
    <property type="match status" value="1"/>
</dbReference>
<sequence>MKSRVPQIQMETDILGGMPVFKDTLVPIKRMFDCLLAGNALEDFLRDHPSVPRSTAIAVLGNEATLFYEDISIAMDSAAMPSSRPR</sequence>
<dbReference type="AlphaFoldDB" id="A0A6L6PLH5"/>
<evidence type="ECO:0000313" key="1">
    <source>
        <dbReference type="EMBL" id="MTV39938.1"/>
    </source>
</evidence>
<dbReference type="InterPro" id="IPR007367">
    <property type="entry name" value="DUF433"/>
</dbReference>
<dbReference type="OrthoDB" id="8780017at2"/>
<organism evidence="1 2">
    <name type="scientific">Duganella radicis</name>
    <dbReference type="NCBI Taxonomy" id="551988"/>
    <lineage>
        <taxon>Bacteria</taxon>
        <taxon>Pseudomonadati</taxon>
        <taxon>Pseudomonadota</taxon>
        <taxon>Betaproteobacteria</taxon>
        <taxon>Burkholderiales</taxon>
        <taxon>Oxalobacteraceae</taxon>
        <taxon>Telluria group</taxon>
        <taxon>Duganella</taxon>
    </lineage>
</organism>
<dbReference type="Gene3D" id="1.10.10.10">
    <property type="entry name" value="Winged helix-like DNA-binding domain superfamily/Winged helix DNA-binding domain"/>
    <property type="match status" value="1"/>
</dbReference>
<reference evidence="1 2" key="1">
    <citation type="submission" date="2019-11" db="EMBL/GenBank/DDBJ databases">
        <title>Type strains purchased from KCTC, JCM and DSMZ.</title>
        <authorList>
            <person name="Lu H."/>
        </authorList>
    </citation>
    <scope>NUCLEOTIDE SEQUENCE [LARGE SCALE GENOMIC DNA]</scope>
    <source>
        <strain evidence="1 2">KCTC 22382</strain>
    </source>
</reference>
<dbReference type="EMBL" id="WNKY01000025">
    <property type="protein sequence ID" value="MTV39938.1"/>
    <property type="molecule type" value="Genomic_DNA"/>
</dbReference>
<dbReference type="Proteomes" id="UP000475582">
    <property type="component" value="Unassembled WGS sequence"/>
</dbReference>
<dbReference type="InterPro" id="IPR036388">
    <property type="entry name" value="WH-like_DNA-bd_sf"/>
</dbReference>
<dbReference type="SUPFAM" id="SSF46689">
    <property type="entry name" value="Homeodomain-like"/>
    <property type="match status" value="1"/>
</dbReference>
<name>A0A6L6PLH5_9BURK</name>
<comment type="caution">
    <text evidence="1">The sequence shown here is derived from an EMBL/GenBank/DDBJ whole genome shotgun (WGS) entry which is preliminary data.</text>
</comment>
<accession>A0A6L6PLH5</accession>
<evidence type="ECO:0000313" key="2">
    <source>
        <dbReference type="Proteomes" id="UP000475582"/>
    </source>
</evidence>
<keyword evidence="2" id="KW-1185">Reference proteome</keyword>
<dbReference type="InterPro" id="IPR009057">
    <property type="entry name" value="Homeodomain-like_sf"/>
</dbReference>
<gene>
    <name evidence="1" type="ORF">GM676_20445</name>
</gene>